<gene>
    <name evidence="2" type="ORF">GGX14DRAFT_394191</name>
</gene>
<reference evidence="2" key="1">
    <citation type="submission" date="2023-03" db="EMBL/GenBank/DDBJ databases">
        <title>Massive genome expansion in bonnet fungi (Mycena s.s.) driven by repeated elements and novel gene families across ecological guilds.</title>
        <authorList>
            <consortium name="Lawrence Berkeley National Laboratory"/>
            <person name="Harder C.B."/>
            <person name="Miyauchi S."/>
            <person name="Viragh M."/>
            <person name="Kuo A."/>
            <person name="Thoen E."/>
            <person name="Andreopoulos B."/>
            <person name="Lu D."/>
            <person name="Skrede I."/>
            <person name="Drula E."/>
            <person name="Henrissat B."/>
            <person name="Morin E."/>
            <person name="Kohler A."/>
            <person name="Barry K."/>
            <person name="LaButti K."/>
            <person name="Morin E."/>
            <person name="Salamov A."/>
            <person name="Lipzen A."/>
            <person name="Mereny Z."/>
            <person name="Hegedus B."/>
            <person name="Baldrian P."/>
            <person name="Stursova M."/>
            <person name="Weitz H."/>
            <person name="Taylor A."/>
            <person name="Grigoriev I.V."/>
            <person name="Nagy L.G."/>
            <person name="Martin F."/>
            <person name="Kauserud H."/>
        </authorList>
    </citation>
    <scope>NUCLEOTIDE SEQUENCE</scope>
    <source>
        <strain evidence="2">9144</strain>
    </source>
</reference>
<dbReference type="AlphaFoldDB" id="A0AAD6YFX4"/>
<proteinExistence type="predicted"/>
<feature type="compositionally biased region" description="Basic residues" evidence="1">
    <location>
        <begin position="95"/>
        <end position="106"/>
    </location>
</feature>
<accession>A0AAD6YFX4</accession>
<comment type="caution">
    <text evidence="2">The sequence shown here is derived from an EMBL/GenBank/DDBJ whole genome shotgun (WGS) entry which is preliminary data.</text>
</comment>
<evidence type="ECO:0000313" key="3">
    <source>
        <dbReference type="Proteomes" id="UP001219525"/>
    </source>
</evidence>
<name>A0AAD6YFX4_9AGAR</name>
<feature type="compositionally biased region" description="Basic and acidic residues" evidence="1">
    <location>
        <begin position="70"/>
        <end position="85"/>
    </location>
</feature>
<feature type="compositionally biased region" description="Basic and acidic residues" evidence="1">
    <location>
        <begin position="31"/>
        <end position="61"/>
    </location>
</feature>
<protein>
    <submittedName>
        <fullName evidence="2">Uncharacterized protein</fullName>
    </submittedName>
</protein>
<dbReference type="EMBL" id="JARJCW010000026">
    <property type="protein sequence ID" value="KAJ7211256.1"/>
    <property type="molecule type" value="Genomic_DNA"/>
</dbReference>
<sequence>MSGGGLRVQPKRKHANTHPGDIVNKAAQHRCTQDKIEADKAKKQAAKETKLKHTQEKHDKQVNAAAAAEQKAHERAVKEKEKETCPDLTTAAAATKHRSPARRRARSSRSLADCYIRAELYKERQCFLAFAGVAWCFSVFGVRCL</sequence>
<evidence type="ECO:0000313" key="2">
    <source>
        <dbReference type="EMBL" id="KAJ7211256.1"/>
    </source>
</evidence>
<feature type="region of interest" description="Disordered" evidence="1">
    <location>
        <begin position="1"/>
        <end position="106"/>
    </location>
</feature>
<keyword evidence="3" id="KW-1185">Reference proteome</keyword>
<organism evidence="2 3">
    <name type="scientific">Mycena pura</name>
    <dbReference type="NCBI Taxonomy" id="153505"/>
    <lineage>
        <taxon>Eukaryota</taxon>
        <taxon>Fungi</taxon>
        <taxon>Dikarya</taxon>
        <taxon>Basidiomycota</taxon>
        <taxon>Agaricomycotina</taxon>
        <taxon>Agaricomycetes</taxon>
        <taxon>Agaricomycetidae</taxon>
        <taxon>Agaricales</taxon>
        <taxon>Marasmiineae</taxon>
        <taxon>Mycenaceae</taxon>
        <taxon>Mycena</taxon>
    </lineage>
</organism>
<dbReference type="Proteomes" id="UP001219525">
    <property type="component" value="Unassembled WGS sequence"/>
</dbReference>
<evidence type="ECO:0000256" key="1">
    <source>
        <dbReference type="SAM" id="MobiDB-lite"/>
    </source>
</evidence>